<dbReference type="Proteomes" id="UP001281614">
    <property type="component" value="Unassembled WGS sequence"/>
</dbReference>
<gene>
    <name evidence="2" type="ORF">CKAH01_13749</name>
</gene>
<reference evidence="2" key="1">
    <citation type="submission" date="2023-02" db="EMBL/GenBank/DDBJ databases">
        <title>Colletotrichum kahawae CIFC_Que2 genome sequencing and assembly.</title>
        <authorList>
            <person name="Baroncelli R."/>
        </authorList>
    </citation>
    <scope>NUCLEOTIDE SEQUENCE</scope>
    <source>
        <strain evidence="2">CIFC_Que2</strain>
    </source>
</reference>
<evidence type="ECO:0000313" key="3">
    <source>
        <dbReference type="Proteomes" id="UP001281614"/>
    </source>
</evidence>
<organism evidence="2 3">
    <name type="scientific">Colletotrichum kahawae</name>
    <name type="common">Coffee berry disease fungus</name>
    <dbReference type="NCBI Taxonomy" id="34407"/>
    <lineage>
        <taxon>Eukaryota</taxon>
        <taxon>Fungi</taxon>
        <taxon>Dikarya</taxon>
        <taxon>Ascomycota</taxon>
        <taxon>Pezizomycotina</taxon>
        <taxon>Sordariomycetes</taxon>
        <taxon>Hypocreomycetidae</taxon>
        <taxon>Glomerellales</taxon>
        <taxon>Glomerellaceae</taxon>
        <taxon>Colletotrichum</taxon>
        <taxon>Colletotrichum gloeosporioides species complex</taxon>
    </lineage>
</organism>
<feature type="compositionally biased region" description="Acidic residues" evidence="1">
    <location>
        <begin position="32"/>
        <end position="50"/>
    </location>
</feature>
<name>A0AAE0DB12_COLKA</name>
<evidence type="ECO:0000313" key="2">
    <source>
        <dbReference type="EMBL" id="KAK2772845.1"/>
    </source>
</evidence>
<sequence>MRVVMIVLEWSTPEPWEATELAKKRRQKKEIEEEDKDEGEDKDEDKDDDEISKTPDPLQDIVSINVATDTLPSPETSATPWLPKPEAECNGAIPSVS</sequence>
<dbReference type="AlphaFoldDB" id="A0AAE0DB12"/>
<accession>A0AAE0DB12</accession>
<comment type="caution">
    <text evidence="2">The sequence shown here is derived from an EMBL/GenBank/DDBJ whole genome shotgun (WGS) entry which is preliminary data.</text>
</comment>
<feature type="compositionally biased region" description="Polar residues" evidence="1">
    <location>
        <begin position="65"/>
        <end position="79"/>
    </location>
</feature>
<protein>
    <submittedName>
        <fullName evidence="2">Uncharacterized protein</fullName>
    </submittedName>
</protein>
<feature type="region of interest" description="Disordered" evidence="1">
    <location>
        <begin position="12"/>
        <end position="97"/>
    </location>
</feature>
<proteinExistence type="predicted"/>
<keyword evidence="3" id="KW-1185">Reference proteome</keyword>
<evidence type="ECO:0000256" key="1">
    <source>
        <dbReference type="SAM" id="MobiDB-lite"/>
    </source>
</evidence>
<dbReference type="EMBL" id="VYYT01000062">
    <property type="protein sequence ID" value="KAK2772845.1"/>
    <property type="molecule type" value="Genomic_DNA"/>
</dbReference>